<keyword evidence="11 14" id="KW-0472">Membrane</keyword>
<dbReference type="InterPro" id="IPR036942">
    <property type="entry name" value="Beta-barrel_TonB_sf"/>
</dbReference>
<evidence type="ECO:0000256" key="13">
    <source>
        <dbReference type="ARBA" id="ARBA00023237"/>
    </source>
</evidence>
<dbReference type="FunFam" id="2.170.130.10:FF:000010">
    <property type="entry name" value="Ferripyoverdine receptor"/>
    <property type="match status" value="1"/>
</dbReference>
<evidence type="ECO:0000256" key="6">
    <source>
        <dbReference type="ARBA" id="ARBA00022692"/>
    </source>
</evidence>
<keyword evidence="10 16" id="KW-0798">TonB box</keyword>
<name>A0A4S4B350_9RHOO</name>
<gene>
    <name evidence="19" type="ORF">E6C76_07270</name>
</gene>
<evidence type="ECO:0000259" key="18">
    <source>
        <dbReference type="SMART" id="SM00965"/>
    </source>
</evidence>
<evidence type="ECO:0000256" key="10">
    <source>
        <dbReference type="ARBA" id="ARBA00023077"/>
    </source>
</evidence>
<dbReference type="PROSITE" id="PS01156">
    <property type="entry name" value="TONB_DEPENDENT_REC_2"/>
    <property type="match status" value="1"/>
</dbReference>
<evidence type="ECO:0000256" key="4">
    <source>
        <dbReference type="ARBA" id="ARBA00022452"/>
    </source>
</evidence>
<dbReference type="InterPro" id="IPR010917">
    <property type="entry name" value="TonB_rcpt_CS"/>
</dbReference>
<comment type="similarity">
    <text evidence="2 14 16">Belongs to the TonB-dependent receptor family.</text>
</comment>
<evidence type="ECO:0000256" key="15">
    <source>
        <dbReference type="PROSITE-ProRule" id="PRU10144"/>
    </source>
</evidence>
<dbReference type="Gene3D" id="2.170.130.10">
    <property type="entry name" value="TonB-dependent receptor, plug domain"/>
    <property type="match status" value="1"/>
</dbReference>
<evidence type="ECO:0000256" key="14">
    <source>
        <dbReference type="PROSITE-ProRule" id="PRU01360"/>
    </source>
</evidence>
<feature type="compositionally biased region" description="Low complexity" evidence="17">
    <location>
        <begin position="160"/>
        <end position="173"/>
    </location>
</feature>
<dbReference type="GO" id="GO:0015891">
    <property type="term" value="P:siderophore transport"/>
    <property type="evidence" value="ECO:0007669"/>
    <property type="project" value="InterPro"/>
</dbReference>
<keyword evidence="4 14" id="KW-1134">Transmembrane beta strand</keyword>
<dbReference type="InterPro" id="IPR000531">
    <property type="entry name" value="Beta-barrel_TonB"/>
</dbReference>
<dbReference type="PANTHER" id="PTHR32552">
    <property type="entry name" value="FERRICHROME IRON RECEPTOR-RELATED"/>
    <property type="match status" value="1"/>
</dbReference>
<dbReference type="SMART" id="SM00965">
    <property type="entry name" value="STN"/>
    <property type="match status" value="1"/>
</dbReference>
<evidence type="ECO:0000256" key="17">
    <source>
        <dbReference type="SAM" id="MobiDB-lite"/>
    </source>
</evidence>
<accession>A0A4S4B350</accession>
<dbReference type="SUPFAM" id="SSF56935">
    <property type="entry name" value="Porins"/>
    <property type="match status" value="1"/>
</dbReference>
<keyword evidence="6 14" id="KW-0812">Transmembrane</keyword>
<comment type="subcellular location">
    <subcellularLocation>
        <location evidence="1 14">Cell outer membrane</location>
        <topology evidence="1 14">Multi-pass membrane protein</topology>
    </subcellularLocation>
</comment>
<dbReference type="GO" id="GO:0038023">
    <property type="term" value="F:signaling receptor activity"/>
    <property type="evidence" value="ECO:0007669"/>
    <property type="project" value="InterPro"/>
</dbReference>
<evidence type="ECO:0000256" key="9">
    <source>
        <dbReference type="ARBA" id="ARBA00023065"/>
    </source>
</evidence>
<reference evidence="19 20" key="1">
    <citation type="submission" date="2019-04" db="EMBL/GenBank/DDBJ databases">
        <title>Azoarcus nasutitermitis sp. nov. isolated from termite nest.</title>
        <authorList>
            <person name="Lin S.-Y."/>
            <person name="Hameed A."/>
            <person name="Hsu Y.-H."/>
            <person name="Young C.-C."/>
        </authorList>
    </citation>
    <scope>NUCLEOTIDE SEQUENCE [LARGE SCALE GENOMIC DNA]</scope>
    <source>
        <strain evidence="19 20">CC-YHH838</strain>
    </source>
</reference>
<dbReference type="GO" id="GO:0015344">
    <property type="term" value="F:siderophore uptake transmembrane transporter activity"/>
    <property type="evidence" value="ECO:0007669"/>
    <property type="project" value="TreeGrafter"/>
</dbReference>
<keyword evidence="8" id="KW-0408">Iron</keyword>
<dbReference type="InterPro" id="IPR011662">
    <property type="entry name" value="Secretin/TonB_short_N"/>
</dbReference>
<dbReference type="GO" id="GO:0009279">
    <property type="term" value="C:cell outer membrane"/>
    <property type="evidence" value="ECO:0007669"/>
    <property type="project" value="UniProtKB-SubCell"/>
</dbReference>
<proteinExistence type="inferred from homology"/>
<dbReference type="PANTHER" id="PTHR32552:SF74">
    <property type="entry name" value="HYDROXAMATE SIDEROPHORE RECEPTOR FHUE"/>
    <property type="match status" value="1"/>
</dbReference>
<feature type="region of interest" description="Disordered" evidence="17">
    <location>
        <begin position="160"/>
        <end position="179"/>
    </location>
</feature>
<dbReference type="InterPro" id="IPR010105">
    <property type="entry name" value="TonB_sidphr_rcpt"/>
</dbReference>
<dbReference type="CDD" id="cd01347">
    <property type="entry name" value="ligand_gated_channel"/>
    <property type="match status" value="1"/>
</dbReference>
<evidence type="ECO:0000256" key="2">
    <source>
        <dbReference type="ARBA" id="ARBA00009810"/>
    </source>
</evidence>
<keyword evidence="9" id="KW-0406">Ion transport</keyword>
<feature type="short sequence motif" description="TonB C-terminal box" evidence="15">
    <location>
        <begin position="798"/>
        <end position="815"/>
    </location>
</feature>
<dbReference type="InterPro" id="IPR037066">
    <property type="entry name" value="Plug_dom_sf"/>
</dbReference>
<sequence>MDPRTGAQPVSRSSLRAARAPSVPVLPNALAQAVLLALGLLAAVPPALSQSSTAVQDAQPALRDYDLPAGPLGATLSAFAGEAGVTLSFEPEQTAGRHSAGLRGRYTIAQGFAALLAGSGLEAFERGNGGYALRALQQEREAVLPAIAVSGKAFGATTEGTGSYTTWSTSSSTRLNLSPQETPQAVTVLTRQRLDDQKLDTLVDALNATAGISVQQSSIGQDSPNIYARGSSLGNFQIDGVPTSTSMSPFLANTAAYDRVEVVRGATGVMNGLGTPAATVNLIRKRPTAETRRTLTLQAGNWDRYGAGADVSGAMNESGTARLRLVGDYKQQGAWVDRFKQESLALYGIGEFDLSEHTLLTVGFNHLRQDSDSAIISRPLYFSNGQRIPLSRSGNTSQKWRYYKHDMDGIFASLEHRFGSGWVGKVEYSHTRYDYDGLVASFLGTVDPATGAGVTIRPNRWEHQLKQDNVDAYVSGMFPLFGRDHELIAGLTLSKLRSHGPAYTLDAGYPVATTVHEWANAPAPTFAKTGSSRGEERNYGAFVNARFTLTDDTSLLLGGRTTRWARDHDETSVLWGDFSTRERKNTFVPYAGIVHALNDTWSVYASYTKIFRPQDSWLSEFIPTALKPEEGVSYEAGVKAGFHGGRLTASLSVFRNEVDNLAVWNNDAFTYDLLGNTRARGVELELNGELAPGWQLSAGYAYATTEDGDGQRVLTYVPRQTLKLFTSYRLPGAWEKLTLGGGLHWQNAITSGSGFNYRQGSLALVSLMARYQIDRSLSVSLNLNNALDRRYFSGIGENGLYGAPRNFMASLKYSF</sequence>
<protein>
    <submittedName>
        <fullName evidence="19">TonB-dependent siderophore receptor</fullName>
    </submittedName>
</protein>
<comment type="caution">
    <text evidence="19">The sequence shown here is derived from an EMBL/GenBank/DDBJ whole genome shotgun (WGS) entry which is preliminary data.</text>
</comment>
<keyword evidence="12 19" id="KW-0675">Receptor</keyword>
<keyword evidence="7" id="KW-0732">Signal</keyword>
<keyword evidence="3 14" id="KW-0813">Transport</keyword>
<evidence type="ECO:0000256" key="3">
    <source>
        <dbReference type="ARBA" id="ARBA00022448"/>
    </source>
</evidence>
<evidence type="ECO:0000313" key="20">
    <source>
        <dbReference type="Proteomes" id="UP000308430"/>
    </source>
</evidence>
<evidence type="ECO:0000256" key="8">
    <source>
        <dbReference type="ARBA" id="ARBA00023004"/>
    </source>
</evidence>
<evidence type="ECO:0000256" key="1">
    <source>
        <dbReference type="ARBA" id="ARBA00004571"/>
    </source>
</evidence>
<feature type="domain" description="Secretin/TonB short N-terminal" evidence="18">
    <location>
        <begin position="85"/>
        <end position="136"/>
    </location>
</feature>
<dbReference type="Proteomes" id="UP000308430">
    <property type="component" value="Unassembled WGS sequence"/>
</dbReference>
<evidence type="ECO:0000256" key="16">
    <source>
        <dbReference type="RuleBase" id="RU003357"/>
    </source>
</evidence>
<evidence type="ECO:0000256" key="5">
    <source>
        <dbReference type="ARBA" id="ARBA00022496"/>
    </source>
</evidence>
<dbReference type="Gene3D" id="3.55.50.30">
    <property type="match status" value="1"/>
</dbReference>
<dbReference type="OrthoDB" id="8732650at2"/>
<dbReference type="PROSITE" id="PS52016">
    <property type="entry name" value="TONB_DEPENDENT_REC_3"/>
    <property type="match status" value="1"/>
</dbReference>
<dbReference type="AlphaFoldDB" id="A0A4S4B350"/>
<evidence type="ECO:0000256" key="12">
    <source>
        <dbReference type="ARBA" id="ARBA00023170"/>
    </source>
</evidence>
<dbReference type="NCBIfam" id="TIGR01783">
    <property type="entry name" value="TonB-siderophor"/>
    <property type="match status" value="1"/>
</dbReference>
<dbReference type="Gene3D" id="2.40.170.20">
    <property type="entry name" value="TonB-dependent receptor, beta-barrel domain"/>
    <property type="match status" value="1"/>
</dbReference>
<evidence type="ECO:0000256" key="7">
    <source>
        <dbReference type="ARBA" id="ARBA00022729"/>
    </source>
</evidence>
<evidence type="ECO:0000256" key="11">
    <source>
        <dbReference type="ARBA" id="ARBA00023136"/>
    </source>
</evidence>
<dbReference type="Pfam" id="PF00593">
    <property type="entry name" value="TonB_dep_Rec_b-barrel"/>
    <property type="match status" value="1"/>
</dbReference>
<keyword evidence="20" id="KW-1185">Reference proteome</keyword>
<evidence type="ECO:0000313" key="19">
    <source>
        <dbReference type="EMBL" id="THF66615.1"/>
    </source>
</evidence>
<organism evidence="19 20">
    <name type="scientific">Pseudothauera nasutitermitis</name>
    <dbReference type="NCBI Taxonomy" id="2565930"/>
    <lineage>
        <taxon>Bacteria</taxon>
        <taxon>Pseudomonadati</taxon>
        <taxon>Pseudomonadota</taxon>
        <taxon>Betaproteobacteria</taxon>
        <taxon>Rhodocyclales</taxon>
        <taxon>Zoogloeaceae</taxon>
        <taxon>Pseudothauera</taxon>
    </lineage>
</organism>
<dbReference type="EMBL" id="SSOC01000002">
    <property type="protein sequence ID" value="THF66615.1"/>
    <property type="molecule type" value="Genomic_DNA"/>
</dbReference>
<dbReference type="InterPro" id="IPR039426">
    <property type="entry name" value="TonB-dep_rcpt-like"/>
</dbReference>
<keyword evidence="13 14" id="KW-0998">Cell outer membrane</keyword>
<dbReference type="Pfam" id="PF07660">
    <property type="entry name" value="STN"/>
    <property type="match status" value="1"/>
</dbReference>
<keyword evidence="5" id="KW-0410">Iron transport</keyword>
<dbReference type="Pfam" id="PF07715">
    <property type="entry name" value="Plug"/>
    <property type="match status" value="1"/>
</dbReference>
<dbReference type="InterPro" id="IPR012910">
    <property type="entry name" value="Plug_dom"/>
</dbReference>